<dbReference type="Proteomes" id="UP000288812">
    <property type="component" value="Unassembled WGS sequence"/>
</dbReference>
<comment type="function">
    <text evidence="1">Nitronate monooxygenase that uses molecular oxygen to catalyze the oxidative denitrification of alkyl nitronates. Acts on propionate 3-nitronate (P3N), the presumed physiological substrate. Probably functions in the detoxification of P3N, a metabolic poison produced by plants and fungi as a defense mechanism.</text>
</comment>
<dbReference type="Pfam" id="PF03060">
    <property type="entry name" value="NMO"/>
    <property type="match status" value="1"/>
</dbReference>
<dbReference type="GO" id="GO:0018580">
    <property type="term" value="F:nitronate monooxygenase activity"/>
    <property type="evidence" value="ECO:0007669"/>
    <property type="project" value="InterPro"/>
</dbReference>
<name>A0A437S765_9FIRM</name>
<evidence type="ECO:0000256" key="5">
    <source>
        <dbReference type="ARBA" id="ARBA00023002"/>
    </source>
</evidence>
<evidence type="ECO:0000313" key="6">
    <source>
        <dbReference type="EMBL" id="RVU54834.1"/>
    </source>
</evidence>
<dbReference type="AlphaFoldDB" id="A0A437S765"/>
<dbReference type="CDD" id="cd04730">
    <property type="entry name" value="NPD_like"/>
    <property type="match status" value="1"/>
</dbReference>
<comment type="caution">
    <text evidence="6">The sequence shown here is derived from an EMBL/GenBank/DDBJ whole genome shotgun (WGS) entry which is preliminary data.</text>
</comment>
<dbReference type="Gene3D" id="3.20.20.70">
    <property type="entry name" value="Aldolase class I"/>
    <property type="match status" value="1"/>
</dbReference>
<gene>
    <name evidence="6" type="ORF">EF514_05820</name>
</gene>
<evidence type="ECO:0000256" key="3">
    <source>
        <dbReference type="ARBA" id="ARBA00022630"/>
    </source>
</evidence>
<dbReference type="PANTHER" id="PTHR32332">
    <property type="entry name" value="2-NITROPROPANE DIOXYGENASE"/>
    <property type="match status" value="1"/>
</dbReference>
<sequence length="346" mass="37802">MCKVSFFNKEMDIPIIQGGMGVGISLGNLAGSVAREGAMGVISGVDIGYREEGFLKDPLAKSKAALKKEIEKAKAIARGRGLIGVNVMTAAKDYEELVRASSEYGADAVICGAGLPLNLPELVGKETLIAPIVSSKRALALILKTWKKRYDRLPDFVVVEGPKAGGHLGFKREEIETVKLEDIVADVFELLKELKTERGKKIYSFAAGGIRTLEDRLRMKDLGADGVQVGTPFIATEECDAHINFKQAIVDSKDSDLEIILSPVGFWARAIKNDFLKGIDYSKVQKRRCIDCLKTCDPRKTPYCISKALCESAKGRLNVVFSGENIDSIDEITTVKDVIEKLMGER</sequence>
<keyword evidence="6" id="KW-0503">Monooxygenase</keyword>
<dbReference type="EMBL" id="RLIH01000006">
    <property type="protein sequence ID" value="RVU54834.1"/>
    <property type="molecule type" value="Genomic_DNA"/>
</dbReference>
<organism evidence="6 7">
    <name type="scientific">Anaerosphaera multitolerans</name>
    <dbReference type="NCBI Taxonomy" id="2487351"/>
    <lineage>
        <taxon>Bacteria</taxon>
        <taxon>Bacillati</taxon>
        <taxon>Bacillota</taxon>
        <taxon>Tissierellia</taxon>
        <taxon>Tissierellales</taxon>
        <taxon>Peptoniphilaceae</taxon>
        <taxon>Anaerosphaera</taxon>
    </lineage>
</organism>
<keyword evidence="4" id="KW-0288">FMN</keyword>
<evidence type="ECO:0000256" key="1">
    <source>
        <dbReference type="ARBA" id="ARBA00003535"/>
    </source>
</evidence>
<protein>
    <recommendedName>
        <fullName evidence="2">Probable nitronate monooxygenase</fullName>
    </recommendedName>
</protein>
<keyword evidence="3" id="KW-0285">Flavoprotein</keyword>
<evidence type="ECO:0000313" key="7">
    <source>
        <dbReference type="Proteomes" id="UP000288812"/>
    </source>
</evidence>
<dbReference type="SUPFAM" id="SSF51412">
    <property type="entry name" value="Inosine monophosphate dehydrogenase (IMPDH)"/>
    <property type="match status" value="1"/>
</dbReference>
<dbReference type="InterPro" id="IPR013785">
    <property type="entry name" value="Aldolase_TIM"/>
</dbReference>
<keyword evidence="7" id="KW-1185">Reference proteome</keyword>
<evidence type="ECO:0000256" key="2">
    <source>
        <dbReference type="ARBA" id="ARBA00013457"/>
    </source>
</evidence>
<dbReference type="PANTHER" id="PTHR32332:SF18">
    <property type="entry name" value="2-NITROPROPANE DIOXYGENASE"/>
    <property type="match status" value="1"/>
</dbReference>
<evidence type="ECO:0000256" key="4">
    <source>
        <dbReference type="ARBA" id="ARBA00022643"/>
    </source>
</evidence>
<keyword evidence="5" id="KW-0560">Oxidoreductase</keyword>
<proteinExistence type="predicted"/>
<accession>A0A437S765</accession>
<dbReference type="OrthoDB" id="9778912at2"/>
<dbReference type="InterPro" id="IPR004136">
    <property type="entry name" value="NMO"/>
</dbReference>
<reference evidence="6 7" key="1">
    <citation type="submission" date="2018-11" db="EMBL/GenBank/DDBJ databases">
        <title>Genome sequencing and assembly of Anaerosphaera sp. nov., GS7-6-2.</title>
        <authorList>
            <person name="Rettenmaier R."/>
            <person name="Liebl W."/>
            <person name="Zverlov V."/>
        </authorList>
    </citation>
    <scope>NUCLEOTIDE SEQUENCE [LARGE SCALE GENOMIC DNA]</scope>
    <source>
        <strain evidence="6 7">GS7-6-2</strain>
    </source>
</reference>